<evidence type="ECO:0000313" key="2">
    <source>
        <dbReference type="EMBL" id="KIH48200.1"/>
    </source>
</evidence>
<sequence>KCLEMNFHERMLMRSVAVHRAHQKASSAVRHKNAEDDDVAPHQVLPPQRPPYQCVRANVNVSHHRRVAVVQNLDQCGLGSGRTVAHRRNPPRHHRHLMTPATGGIIDDDRDRIVTQYGCLEDI</sequence>
<gene>
    <name evidence="2" type="ORF">ANCDUO_21734</name>
</gene>
<protein>
    <submittedName>
        <fullName evidence="2">Uncharacterized protein</fullName>
    </submittedName>
</protein>
<dbReference type="AlphaFoldDB" id="A0A0C2FHX7"/>
<feature type="region of interest" description="Disordered" evidence="1">
    <location>
        <begin position="81"/>
        <end position="103"/>
    </location>
</feature>
<feature type="non-terminal residue" evidence="2">
    <location>
        <position position="1"/>
    </location>
</feature>
<organism evidence="2 3">
    <name type="scientific">Ancylostoma duodenale</name>
    <dbReference type="NCBI Taxonomy" id="51022"/>
    <lineage>
        <taxon>Eukaryota</taxon>
        <taxon>Metazoa</taxon>
        <taxon>Ecdysozoa</taxon>
        <taxon>Nematoda</taxon>
        <taxon>Chromadorea</taxon>
        <taxon>Rhabditida</taxon>
        <taxon>Rhabditina</taxon>
        <taxon>Rhabditomorpha</taxon>
        <taxon>Strongyloidea</taxon>
        <taxon>Ancylostomatidae</taxon>
        <taxon>Ancylostomatinae</taxon>
        <taxon>Ancylostoma</taxon>
    </lineage>
</organism>
<dbReference type="Proteomes" id="UP000054047">
    <property type="component" value="Unassembled WGS sequence"/>
</dbReference>
<evidence type="ECO:0000256" key="1">
    <source>
        <dbReference type="SAM" id="MobiDB-lite"/>
    </source>
</evidence>
<dbReference type="EMBL" id="KN761690">
    <property type="protein sequence ID" value="KIH48200.1"/>
    <property type="molecule type" value="Genomic_DNA"/>
</dbReference>
<reference evidence="2 3" key="1">
    <citation type="submission" date="2013-12" db="EMBL/GenBank/DDBJ databases">
        <title>Draft genome of the parsitic nematode Ancylostoma duodenale.</title>
        <authorList>
            <person name="Mitreva M."/>
        </authorList>
    </citation>
    <scope>NUCLEOTIDE SEQUENCE [LARGE SCALE GENOMIC DNA]</scope>
    <source>
        <strain evidence="2 3">Zhejiang</strain>
    </source>
</reference>
<keyword evidence="3" id="KW-1185">Reference proteome</keyword>
<proteinExistence type="predicted"/>
<name>A0A0C2FHX7_9BILA</name>
<feature type="compositionally biased region" description="Basic residues" evidence="1">
    <location>
        <begin position="84"/>
        <end position="97"/>
    </location>
</feature>
<evidence type="ECO:0000313" key="3">
    <source>
        <dbReference type="Proteomes" id="UP000054047"/>
    </source>
</evidence>
<accession>A0A0C2FHX7</accession>
<feature type="region of interest" description="Disordered" evidence="1">
    <location>
        <begin position="28"/>
        <end position="47"/>
    </location>
</feature>